<dbReference type="Proteomes" id="UP001165667">
    <property type="component" value="Unassembled WGS sequence"/>
</dbReference>
<dbReference type="PROSITE" id="PS00723">
    <property type="entry name" value="POLYPRENYL_SYNTHASE_1"/>
    <property type="match status" value="1"/>
</dbReference>
<dbReference type="SUPFAM" id="SSF48576">
    <property type="entry name" value="Terpenoid synthases"/>
    <property type="match status" value="1"/>
</dbReference>
<evidence type="ECO:0000313" key="8">
    <source>
        <dbReference type="EMBL" id="MCW6507368.1"/>
    </source>
</evidence>
<dbReference type="GO" id="GO:0008299">
    <property type="term" value="P:isoprenoid biosynthetic process"/>
    <property type="evidence" value="ECO:0007669"/>
    <property type="project" value="UniProtKB-KW"/>
</dbReference>
<comment type="similarity">
    <text evidence="2 7">Belongs to the FPP/GGPP synthase family.</text>
</comment>
<reference evidence="8" key="1">
    <citation type="submission" date="2022-05" db="EMBL/GenBank/DDBJ databases">
        <authorList>
            <person name="Pankratov T."/>
        </authorList>
    </citation>
    <scope>NUCLEOTIDE SEQUENCE</scope>
    <source>
        <strain evidence="8">BP6-180914</strain>
    </source>
</reference>
<dbReference type="GO" id="GO:0046872">
    <property type="term" value="F:metal ion binding"/>
    <property type="evidence" value="ECO:0007669"/>
    <property type="project" value="UniProtKB-KW"/>
</dbReference>
<gene>
    <name evidence="8" type="ORF">M8523_04960</name>
</gene>
<evidence type="ECO:0000313" key="9">
    <source>
        <dbReference type="Proteomes" id="UP001165667"/>
    </source>
</evidence>
<evidence type="ECO:0000256" key="3">
    <source>
        <dbReference type="ARBA" id="ARBA00022679"/>
    </source>
</evidence>
<dbReference type="Gene3D" id="1.10.600.10">
    <property type="entry name" value="Farnesyl Diphosphate Synthase"/>
    <property type="match status" value="1"/>
</dbReference>
<sequence length="280" mass="29849">MLRATIDDRLAELLPGSHEPDSLGSALRYSLLAPGKRIRPMLTIMAAWEVGPRDLSALDAGCALEMVHAASLILDDMPAMDDAPERRGQAATHVRFGEDVAMLSAIALLNQAYATIAGMETVDASTRCALITILTRAVGLQGLAGGQYSDLRPVERRENAIARTTHLKTGTLFVAAVEMAAVIRRMNDDMASILRGCATELGQAFQLIDDFVDSSTFSSPGRPEDHGKATFLAILGQEAARRRLRGHMDGALNGLHPAGPLAGFLRSIFESASLSPEAAC</sequence>
<proteinExistence type="inferred from homology"/>
<keyword evidence="6" id="KW-0414">Isoprene biosynthesis</keyword>
<evidence type="ECO:0000256" key="7">
    <source>
        <dbReference type="RuleBase" id="RU004466"/>
    </source>
</evidence>
<dbReference type="GO" id="GO:0004659">
    <property type="term" value="F:prenyltransferase activity"/>
    <property type="evidence" value="ECO:0007669"/>
    <property type="project" value="InterPro"/>
</dbReference>
<evidence type="ECO:0000256" key="5">
    <source>
        <dbReference type="ARBA" id="ARBA00022842"/>
    </source>
</evidence>
<keyword evidence="3 7" id="KW-0808">Transferase</keyword>
<dbReference type="PANTHER" id="PTHR43281">
    <property type="entry name" value="FARNESYL DIPHOSPHATE SYNTHASE"/>
    <property type="match status" value="1"/>
</dbReference>
<dbReference type="PROSITE" id="PS00444">
    <property type="entry name" value="POLYPRENYL_SYNTHASE_2"/>
    <property type="match status" value="1"/>
</dbReference>
<keyword evidence="5" id="KW-0460">Magnesium</keyword>
<accession>A0AA42CHA4</accession>
<evidence type="ECO:0000256" key="4">
    <source>
        <dbReference type="ARBA" id="ARBA00022723"/>
    </source>
</evidence>
<dbReference type="AlphaFoldDB" id="A0AA42CHA4"/>
<organism evidence="8 9">
    <name type="scientific">Lichenifustis flavocetrariae</name>
    <dbReference type="NCBI Taxonomy" id="2949735"/>
    <lineage>
        <taxon>Bacteria</taxon>
        <taxon>Pseudomonadati</taxon>
        <taxon>Pseudomonadota</taxon>
        <taxon>Alphaproteobacteria</taxon>
        <taxon>Hyphomicrobiales</taxon>
        <taxon>Lichenihabitantaceae</taxon>
        <taxon>Lichenifustis</taxon>
    </lineage>
</organism>
<dbReference type="RefSeq" id="WP_282583720.1">
    <property type="nucleotide sequence ID" value="NZ_JAMOIM010000002.1"/>
</dbReference>
<name>A0AA42CHA4_9HYPH</name>
<dbReference type="InterPro" id="IPR033749">
    <property type="entry name" value="Polyprenyl_synt_CS"/>
</dbReference>
<evidence type="ECO:0000256" key="6">
    <source>
        <dbReference type="ARBA" id="ARBA00023229"/>
    </source>
</evidence>
<dbReference type="InterPro" id="IPR000092">
    <property type="entry name" value="Polyprenyl_synt"/>
</dbReference>
<dbReference type="InterPro" id="IPR008949">
    <property type="entry name" value="Isoprenoid_synthase_dom_sf"/>
</dbReference>
<dbReference type="PANTHER" id="PTHR43281:SF1">
    <property type="entry name" value="FARNESYL DIPHOSPHATE SYNTHASE"/>
    <property type="match status" value="1"/>
</dbReference>
<keyword evidence="4" id="KW-0479">Metal-binding</keyword>
<evidence type="ECO:0000256" key="2">
    <source>
        <dbReference type="ARBA" id="ARBA00006706"/>
    </source>
</evidence>
<evidence type="ECO:0000256" key="1">
    <source>
        <dbReference type="ARBA" id="ARBA00001946"/>
    </source>
</evidence>
<protein>
    <submittedName>
        <fullName evidence="8">Polyprenyl synthetase family protein</fullName>
    </submittedName>
</protein>
<keyword evidence="9" id="KW-1185">Reference proteome</keyword>
<dbReference type="SFLD" id="SFLDS00005">
    <property type="entry name" value="Isoprenoid_Synthase_Type_I"/>
    <property type="match status" value="1"/>
</dbReference>
<comment type="caution">
    <text evidence="8">The sequence shown here is derived from an EMBL/GenBank/DDBJ whole genome shotgun (WGS) entry which is preliminary data.</text>
</comment>
<comment type="cofactor">
    <cofactor evidence="1">
        <name>Mg(2+)</name>
        <dbReference type="ChEBI" id="CHEBI:18420"/>
    </cofactor>
</comment>
<dbReference type="EMBL" id="JAMOIM010000002">
    <property type="protein sequence ID" value="MCW6507368.1"/>
    <property type="molecule type" value="Genomic_DNA"/>
</dbReference>
<dbReference type="Pfam" id="PF00348">
    <property type="entry name" value="polyprenyl_synt"/>
    <property type="match status" value="1"/>
</dbReference>